<reference evidence="1 2" key="1">
    <citation type="submission" date="2018-06" db="EMBL/GenBank/DDBJ databases">
        <title>Comparative genomics reveals the genomic features of Rhizophagus irregularis, R. cerebriforme, R. diaphanum and Gigaspora rosea, and their symbiotic lifestyle signature.</title>
        <authorList>
            <person name="Morin E."/>
            <person name="San Clemente H."/>
            <person name="Chen E.C.H."/>
            <person name="De La Providencia I."/>
            <person name="Hainaut M."/>
            <person name="Kuo A."/>
            <person name="Kohler A."/>
            <person name="Murat C."/>
            <person name="Tang N."/>
            <person name="Roy S."/>
            <person name="Loubradou J."/>
            <person name="Henrissat B."/>
            <person name="Grigoriev I.V."/>
            <person name="Corradi N."/>
            <person name="Roux C."/>
            <person name="Martin F.M."/>
        </authorList>
    </citation>
    <scope>NUCLEOTIDE SEQUENCE [LARGE SCALE GENOMIC DNA]</scope>
    <source>
        <strain evidence="1 2">DAOM 194757</strain>
    </source>
</reference>
<name>A0A397VGD0_9GLOM</name>
<comment type="caution">
    <text evidence="1">The sequence shown here is derived from an EMBL/GenBank/DDBJ whole genome shotgun (WGS) entry which is preliminary data.</text>
</comment>
<dbReference type="AlphaFoldDB" id="A0A397VGD0"/>
<protein>
    <submittedName>
        <fullName evidence="1">Uncharacterized protein</fullName>
    </submittedName>
</protein>
<evidence type="ECO:0000313" key="2">
    <source>
        <dbReference type="Proteomes" id="UP000266673"/>
    </source>
</evidence>
<proteinExistence type="predicted"/>
<gene>
    <name evidence="1" type="ORF">C2G38_2179457</name>
</gene>
<sequence>MGPEALYMLAKPGQIPNNKKTIAIYKRLNQINNLNIFNTRIWDLGFGMTDKSQTIKLRIKELNDHIKNEWTINNIIFQTKNKYS</sequence>
<organism evidence="1 2">
    <name type="scientific">Gigaspora rosea</name>
    <dbReference type="NCBI Taxonomy" id="44941"/>
    <lineage>
        <taxon>Eukaryota</taxon>
        <taxon>Fungi</taxon>
        <taxon>Fungi incertae sedis</taxon>
        <taxon>Mucoromycota</taxon>
        <taxon>Glomeromycotina</taxon>
        <taxon>Glomeromycetes</taxon>
        <taxon>Diversisporales</taxon>
        <taxon>Gigasporaceae</taxon>
        <taxon>Gigaspora</taxon>
    </lineage>
</organism>
<dbReference type="Proteomes" id="UP000266673">
    <property type="component" value="Unassembled WGS sequence"/>
</dbReference>
<keyword evidence="2" id="KW-1185">Reference proteome</keyword>
<dbReference type="EMBL" id="QKWP01000421">
    <property type="protein sequence ID" value="RIB20367.1"/>
    <property type="molecule type" value="Genomic_DNA"/>
</dbReference>
<accession>A0A397VGD0</accession>
<evidence type="ECO:0000313" key="1">
    <source>
        <dbReference type="EMBL" id="RIB20367.1"/>
    </source>
</evidence>